<sequence length="389" mass="41157">MDHPVLETTPGEISSRFSSPSSDTDGRQDVSHSSAGQKANPKAQPRIVGLATAVPPHRLSQKDVVAHAADMFAGRFRDFERMRPVFENSGIANRYSVEPIDWFHRPQDWEKRTAAYLDGATSLFVDAASRALDDAGLRAELIDTVVTVSSTGVATPTLEARAHQELGFRPDIRRVPVFGLGCAGGASGLALAAQLAGAAPGSRVLLVVVETCTLAFRDDSLTKSNIVATALFGDGAAALVLTTAAGPEGPKVVAAGEHLWPSTLDVMGWNVDPVGFTAVFSASIPTLVSERMRPAATAMLARNGETLDDVDNFVFHPGGAKVIEALEPTFALKEGSLACEREVLRDFGNMSAPTVLFVLKRKLEQGLRGPTLLAALGPGFTGSFVRLDA</sequence>
<dbReference type="Pfam" id="PF02797">
    <property type="entry name" value="Chal_sti_synt_C"/>
    <property type="match status" value="1"/>
</dbReference>
<protein>
    <submittedName>
        <fullName evidence="8">Type III polyketide synthase</fullName>
    </submittedName>
</protein>
<reference evidence="8 9" key="1">
    <citation type="submission" date="2019-03" db="EMBL/GenBank/DDBJ databases">
        <title>Jiella endophytica sp. nov., a novel endophytic bacterium isolated from root of Ficus microcarpa Linn. f.</title>
        <authorList>
            <person name="Tuo L."/>
        </authorList>
    </citation>
    <scope>NUCLEOTIDE SEQUENCE [LARGE SCALE GENOMIC DNA]</scope>
    <source>
        <strain evidence="8 9">CBS5Q-3</strain>
    </source>
</reference>
<feature type="domain" description="Chalcone/stilbene synthase C-terminal" evidence="7">
    <location>
        <begin position="253"/>
        <end position="364"/>
    </location>
</feature>
<keyword evidence="9" id="KW-1185">Reference proteome</keyword>
<keyword evidence="2" id="KW-0808">Transferase</keyword>
<comment type="caution">
    <text evidence="8">The sequence shown here is derived from an EMBL/GenBank/DDBJ whole genome shotgun (WGS) entry which is preliminary data.</text>
</comment>
<dbReference type="AlphaFoldDB" id="A0A4Y8RDN4"/>
<name>A0A4Y8RDN4_9HYPH</name>
<dbReference type="PROSITE" id="PS00441">
    <property type="entry name" value="CHALCONE_SYNTH"/>
    <property type="match status" value="1"/>
</dbReference>
<dbReference type="EMBL" id="SOZD01000006">
    <property type="protein sequence ID" value="TFF19842.1"/>
    <property type="molecule type" value="Genomic_DNA"/>
</dbReference>
<proteinExistence type="inferred from homology"/>
<evidence type="ECO:0000256" key="2">
    <source>
        <dbReference type="ARBA" id="ARBA00022679"/>
    </source>
</evidence>
<keyword evidence="3" id="KW-0012">Acyltransferase</keyword>
<evidence type="ECO:0000256" key="5">
    <source>
        <dbReference type="SAM" id="MobiDB-lite"/>
    </source>
</evidence>
<dbReference type="Pfam" id="PF00195">
    <property type="entry name" value="Chal_sti_synt_N"/>
    <property type="match status" value="1"/>
</dbReference>
<evidence type="ECO:0000259" key="6">
    <source>
        <dbReference type="Pfam" id="PF00195"/>
    </source>
</evidence>
<organism evidence="8 9">
    <name type="scientific">Jiella endophytica</name>
    <dbReference type="NCBI Taxonomy" id="2558362"/>
    <lineage>
        <taxon>Bacteria</taxon>
        <taxon>Pseudomonadati</taxon>
        <taxon>Pseudomonadota</taxon>
        <taxon>Alphaproteobacteria</taxon>
        <taxon>Hyphomicrobiales</taxon>
        <taxon>Aurantimonadaceae</taxon>
        <taxon>Jiella</taxon>
    </lineage>
</organism>
<dbReference type="PIRSF" id="PIRSF000451">
    <property type="entry name" value="PKS_III"/>
    <property type="match status" value="1"/>
</dbReference>
<evidence type="ECO:0000256" key="1">
    <source>
        <dbReference type="ARBA" id="ARBA00005531"/>
    </source>
</evidence>
<dbReference type="InterPro" id="IPR016039">
    <property type="entry name" value="Thiolase-like"/>
</dbReference>
<dbReference type="InterPro" id="IPR001099">
    <property type="entry name" value="Chalcone/stilbene_synt_N"/>
</dbReference>
<dbReference type="GO" id="GO:0030639">
    <property type="term" value="P:polyketide biosynthetic process"/>
    <property type="evidence" value="ECO:0007669"/>
    <property type="project" value="TreeGrafter"/>
</dbReference>
<feature type="region of interest" description="Disordered" evidence="5">
    <location>
        <begin position="1"/>
        <end position="45"/>
    </location>
</feature>
<dbReference type="PANTHER" id="PTHR11877:SF99">
    <property type="entry name" value="1,3,6,8-TETRAHYDROXYNAPHTHALENE SYNTHASE"/>
    <property type="match status" value="1"/>
</dbReference>
<feature type="active site" description="Acyl-thioester intermediate" evidence="4">
    <location>
        <position position="182"/>
    </location>
</feature>
<evidence type="ECO:0000256" key="4">
    <source>
        <dbReference type="PIRSR" id="PIRSR000451-1"/>
    </source>
</evidence>
<dbReference type="CDD" id="cd00831">
    <property type="entry name" value="CHS_like"/>
    <property type="match status" value="1"/>
</dbReference>
<dbReference type="InterPro" id="IPR012328">
    <property type="entry name" value="Chalcone/stilbene_synt_C"/>
</dbReference>
<comment type="similarity">
    <text evidence="1">Belongs to the thiolase-like superfamily. Chalcone/stilbene synthases family.</text>
</comment>
<evidence type="ECO:0000259" key="7">
    <source>
        <dbReference type="Pfam" id="PF02797"/>
    </source>
</evidence>
<dbReference type="SUPFAM" id="SSF53901">
    <property type="entry name" value="Thiolase-like"/>
    <property type="match status" value="1"/>
</dbReference>
<dbReference type="InterPro" id="IPR011141">
    <property type="entry name" value="Polyketide_synthase_type-III"/>
</dbReference>
<dbReference type="Proteomes" id="UP000298179">
    <property type="component" value="Unassembled WGS sequence"/>
</dbReference>
<dbReference type="OrthoDB" id="9786288at2"/>
<gene>
    <name evidence="8" type="ORF">E3C22_19435</name>
</gene>
<dbReference type="InterPro" id="IPR018088">
    <property type="entry name" value="Chalcone/stilbene_synthase_AS"/>
</dbReference>
<dbReference type="PANTHER" id="PTHR11877">
    <property type="entry name" value="HYDROXYMETHYLGLUTARYL-COA SYNTHASE"/>
    <property type="match status" value="1"/>
</dbReference>
<accession>A0A4Y8RDN4</accession>
<dbReference type="Gene3D" id="3.40.47.10">
    <property type="match status" value="2"/>
</dbReference>
<evidence type="ECO:0000313" key="8">
    <source>
        <dbReference type="EMBL" id="TFF19842.1"/>
    </source>
</evidence>
<evidence type="ECO:0000256" key="3">
    <source>
        <dbReference type="ARBA" id="ARBA00023315"/>
    </source>
</evidence>
<feature type="domain" description="Chalcone/stilbene synthase N-terminal" evidence="6">
    <location>
        <begin position="112"/>
        <end position="242"/>
    </location>
</feature>
<dbReference type="GO" id="GO:0016747">
    <property type="term" value="F:acyltransferase activity, transferring groups other than amino-acyl groups"/>
    <property type="evidence" value="ECO:0007669"/>
    <property type="project" value="InterPro"/>
</dbReference>
<evidence type="ECO:0000313" key="9">
    <source>
        <dbReference type="Proteomes" id="UP000298179"/>
    </source>
</evidence>